<dbReference type="EMBL" id="RBUA01000625">
    <property type="protein sequence ID" value="RMU57751.1"/>
    <property type="molecule type" value="Genomic_DNA"/>
</dbReference>
<dbReference type="AlphaFoldDB" id="A0A3M5VHW8"/>
<evidence type="ECO:0000313" key="2">
    <source>
        <dbReference type="Proteomes" id="UP000280395"/>
    </source>
</evidence>
<name>A0A3M5VHW8_PSESX</name>
<sequence>MTPPTPGAKTYSGIRMNKTGVWVSPTEFVHFAEPKGSKGLTDHIASRSRSFDAQALGMYLPNPDPILKAQGQDIKVYRDLRSSAVVGGNIRRRKASVLALERGLKRSDAPVRVERFVQDWLKDIDLDKVIRELLDAPLFGFQPVELMWRPVGMYLLPEDLLGKPAEWFLYDQDNNLRFRARDAGMTGELCDPQRFVVARQDATYINPYGFADLSMCFWPAVFMKGGLKFWVQFTEKYGSPWVIGKHPRGATDGETNLLLDSLEAMVQDAVAAIPNDASVEIIEATGKTGSADVYRQLLEYCRSEINVAMLGQNQTTEKESNRASAAAGAEVTKDIRDGDAGIVAAALNAVIRRIVDLNFGESVNAPIYELWEQEEIDKVLAERDKNLSESGLQFTAQYYKRTYNLQDGDIVEAPAPAAGPEFAEATLTPVLDQFALDQVIENLPAEMLQEQSEQTIAPLIDALLQARSDSEALGLLAEAYPLMDDQVLQQKLANLMFIANTWGRLSAAADRED</sequence>
<organism evidence="1 2">
    <name type="scientific">Pseudomonas syringae pv. avii</name>
    <dbReference type="NCBI Taxonomy" id="663959"/>
    <lineage>
        <taxon>Bacteria</taxon>
        <taxon>Pseudomonadati</taxon>
        <taxon>Pseudomonadota</taxon>
        <taxon>Gammaproteobacteria</taxon>
        <taxon>Pseudomonadales</taxon>
        <taxon>Pseudomonadaceae</taxon>
        <taxon>Pseudomonas</taxon>
        <taxon>Pseudomonas syringae</taxon>
    </lineage>
</organism>
<dbReference type="Proteomes" id="UP000280395">
    <property type="component" value="Unassembled WGS sequence"/>
</dbReference>
<dbReference type="Pfam" id="PF06074">
    <property type="entry name" value="Portal_Mu"/>
    <property type="match status" value="1"/>
</dbReference>
<comment type="caution">
    <text evidence="1">The sequence shown here is derived from an EMBL/GenBank/DDBJ whole genome shotgun (WGS) entry which is preliminary data.</text>
</comment>
<evidence type="ECO:0000313" key="1">
    <source>
        <dbReference type="EMBL" id="RMU57751.1"/>
    </source>
</evidence>
<proteinExistence type="predicted"/>
<gene>
    <name evidence="1" type="ORF">ALP29_05216</name>
</gene>
<dbReference type="InterPro" id="IPR009279">
    <property type="entry name" value="Portal_Mu"/>
</dbReference>
<accession>A0A3M5VHW8</accession>
<evidence type="ECO:0008006" key="3">
    <source>
        <dbReference type="Google" id="ProtNLM"/>
    </source>
</evidence>
<protein>
    <recommendedName>
        <fullName evidence="3">DUF935 domain-containing protein</fullName>
    </recommendedName>
</protein>
<reference evidence="1 2" key="1">
    <citation type="submission" date="2018-08" db="EMBL/GenBank/DDBJ databases">
        <title>Recombination of ecologically and evolutionarily significant loci maintains genetic cohesion in the Pseudomonas syringae species complex.</title>
        <authorList>
            <person name="Dillon M."/>
            <person name="Thakur S."/>
            <person name="Almeida R.N.D."/>
            <person name="Weir B.S."/>
            <person name="Guttman D.S."/>
        </authorList>
    </citation>
    <scope>NUCLEOTIDE SEQUENCE [LARGE SCALE GENOMIC DNA]</scope>
    <source>
        <strain evidence="1 2">ICMP 14479</strain>
    </source>
</reference>